<sequence>ESVVGPINKASDTALREGHSEFVGPTRLVAGVSPSIPPHIPPNAPVLLEPVVMQKK</sequence>
<protein>
    <submittedName>
        <fullName evidence="1">8384_t:CDS:1</fullName>
    </submittedName>
</protein>
<evidence type="ECO:0000313" key="1">
    <source>
        <dbReference type="EMBL" id="CAG8793509.1"/>
    </source>
</evidence>
<dbReference type="EMBL" id="CAJVPZ010063662">
    <property type="protein sequence ID" value="CAG8793509.1"/>
    <property type="molecule type" value="Genomic_DNA"/>
</dbReference>
<comment type="caution">
    <text evidence="1">The sequence shown here is derived from an EMBL/GenBank/DDBJ whole genome shotgun (WGS) entry which is preliminary data.</text>
</comment>
<proteinExistence type="predicted"/>
<dbReference type="AlphaFoldDB" id="A0A9N9P670"/>
<organism evidence="1 2">
    <name type="scientific">Racocetra fulgida</name>
    <dbReference type="NCBI Taxonomy" id="60492"/>
    <lineage>
        <taxon>Eukaryota</taxon>
        <taxon>Fungi</taxon>
        <taxon>Fungi incertae sedis</taxon>
        <taxon>Mucoromycota</taxon>
        <taxon>Glomeromycotina</taxon>
        <taxon>Glomeromycetes</taxon>
        <taxon>Diversisporales</taxon>
        <taxon>Gigasporaceae</taxon>
        <taxon>Racocetra</taxon>
    </lineage>
</organism>
<reference evidence="1" key="1">
    <citation type="submission" date="2021-06" db="EMBL/GenBank/DDBJ databases">
        <authorList>
            <person name="Kallberg Y."/>
            <person name="Tangrot J."/>
            <person name="Rosling A."/>
        </authorList>
    </citation>
    <scope>NUCLEOTIDE SEQUENCE</scope>
    <source>
        <strain evidence="1">IN212</strain>
    </source>
</reference>
<feature type="non-terminal residue" evidence="1">
    <location>
        <position position="1"/>
    </location>
</feature>
<accession>A0A9N9P670</accession>
<evidence type="ECO:0000313" key="2">
    <source>
        <dbReference type="Proteomes" id="UP000789396"/>
    </source>
</evidence>
<name>A0A9N9P670_9GLOM</name>
<feature type="non-terminal residue" evidence="1">
    <location>
        <position position="56"/>
    </location>
</feature>
<dbReference type="Proteomes" id="UP000789396">
    <property type="component" value="Unassembled WGS sequence"/>
</dbReference>
<gene>
    <name evidence="1" type="ORF">RFULGI_LOCUS16983</name>
</gene>
<keyword evidence="2" id="KW-1185">Reference proteome</keyword>